<dbReference type="FunCoup" id="G8ZWW0">
    <property type="interactions" value="181"/>
</dbReference>
<dbReference type="EMBL" id="HE616747">
    <property type="protein sequence ID" value="CCE93104.1"/>
    <property type="molecule type" value="Genomic_DNA"/>
</dbReference>
<keyword evidence="1" id="KW-0175">Coiled coil</keyword>
<evidence type="ECO:0000313" key="4">
    <source>
        <dbReference type="Proteomes" id="UP000005627"/>
    </source>
</evidence>
<dbReference type="RefSeq" id="XP_003682315.1">
    <property type="nucleotide sequence ID" value="XM_003682267.1"/>
</dbReference>
<accession>G8ZWW0</accession>
<sequence>MEKEQDAMVVRLLRELEKVKEENVHLRKQLAMTHSRDNSDRELNGEEYESNYHYSLVEYPSTPNTSLVSRARRPSSMSQSLSLETPAQSMHKKRGSSVVGPSGASATILLNDERHSVTDVDPRLAVPRGWSMSDEVPKRRVEVGDGTRRLQEYRLK</sequence>
<proteinExistence type="predicted"/>
<evidence type="ECO:0000313" key="3">
    <source>
        <dbReference type="EMBL" id="CCE93104.1"/>
    </source>
</evidence>
<keyword evidence="4" id="KW-1185">Reference proteome</keyword>
<dbReference type="InParanoid" id="G8ZWW0"/>
<gene>
    <name evidence="3" type="primary">TDEL0F02930</name>
    <name evidence="3" type="ORF">TDEL_0F02930</name>
</gene>
<evidence type="ECO:0000256" key="1">
    <source>
        <dbReference type="SAM" id="Coils"/>
    </source>
</evidence>
<dbReference type="KEGG" id="tdl:TDEL_0F02930"/>
<feature type="compositionally biased region" description="Polar residues" evidence="2">
    <location>
        <begin position="75"/>
        <end position="88"/>
    </location>
</feature>
<feature type="region of interest" description="Disordered" evidence="2">
    <location>
        <begin position="67"/>
        <end position="104"/>
    </location>
</feature>
<dbReference type="GeneID" id="11501643"/>
<evidence type="ECO:0000256" key="2">
    <source>
        <dbReference type="SAM" id="MobiDB-lite"/>
    </source>
</evidence>
<dbReference type="HOGENOM" id="CLU_1687958_0_0_1"/>
<feature type="coiled-coil region" evidence="1">
    <location>
        <begin position="2"/>
        <end position="29"/>
    </location>
</feature>
<dbReference type="OrthoDB" id="4026704at2759"/>
<dbReference type="AlphaFoldDB" id="G8ZWW0"/>
<organism evidence="3 4">
    <name type="scientific">Torulaspora delbrueckii</name>
    <name type="common">Yeast</name>
    <name type="synonym">Candida colliculosa</name>
    <dbReference type="NCBI Taxonomy" id="4950"/>
    <lineage>
        <taxon>Eukaryota</taxon>
        <taxon>Fungi</taxon>
        <taxon>Dikarya</taxon>
        <taxon>Ascomycota</taxon>
        <taxon>Saccharomycotina</taxon>
        <taxon>Saccharomycetes</taxon>
        <taxon>Saccharomycetales</taxon>
        <taxon>Saccharomycetaceae</taxon>
        <taxon>Torulaspora</taxon>
    </lineage>
</organism>
<protein>
    <submittedName>
        <fullName evidence="3">Uncharacterized protein</fullName>
    </submittedName>
</protein>
<dbReference type="Proteomes" id="UP000005627">
    <property type="component" value="Chromosome 6"/>
</dbReference>
<reference evidence="3 4" key="1">
    <citation type="journal article" date="2011" name="Proc. Natl. Acad. Sci. U.S.A.">
        <title>Evolutionary erosion of yeast sex chromosomes by mating-type switching accidents.</title>
        <authorList>
            <person name="Gordon J.L."/>
            <person name="Armisen D."/>
            <person name="Proux-Wera E."/>
            <person name="Oheigeartaigh S.S."/>
            <person name="Byrne K.P."/>
            <person name="Wolfe K.H."/>
        </authorList>
    </citation>
    <scope>NUCLEOTIDE SEQUENCE [LARGE SCALE GENOMIC DNA]</scope>
    <source>
        <strain evidence="4">ATCC 10662 / CBS 1146 / NBRC 0425 / NCYC 2629 / NRRL Y-866</strain>
    </source>
</reference>
<name>G8ZWW0_TORDE</name>